<evidence type="ECO:0008006" key="4">
    <source>
        <dbReference type="Google" id="ProtNLM"/>
    </source>
</evidence>
<feature type="signal peptide" evidence="1">
    <location>
        <begin position="1"/>
        <end position="24"/>
    </location>
</feature>
<proteinExistence type="predicted"/>
<dbReference type="EMBL" id="WWCN01000001">
    <property type="protein sequence ID" value="MYM21226.1"/>
    <property type="molecule type" value="Genomic_DNA"/>
</dbReference>
<name>A0A6L8K181_9BURK</name>
<keyword evidence="3" id="KW-1185">Reference proteome</keyword>
<gene>
    <name evidence="2" type="ORF">GTP46_01000</name>
</gene>
<comment type="caution">
    <text evidence="2">The sequence shown here is derived from an EMBL/GenBank/DDBJ whole genome shotgun (WGS) entry which is preliminary data.</text>
</comment>
<evidence type="ECO:0000256" key="1">
    <source>
        <dbReference type="SAM" id="SignalP"/>
    </source>
</evidence>
<feature type="chain" id="PRO_5027120646" description="SH3 domain-containing protein" evidence="1">
    <location>
        <begin position="25"/>
        <end position="120"/>
    </location>
</feature>
<keyword evidence="1" id="KW-0732">Signal</keyword>
<evidence type="ECO:0000313" key="3">
    <source>
        <dbReference type="Proteomes" id="UP000479335"/>
    </source>
</evidence>
<reference evidence="2 3" key="1">
    <citation type="submission" date="2019-12" db="EMBL/GenBank/DDBJ databases">
        <title>Novel species isolated from a subtropical stream in China.</title>
        <authorList>
            <person name="Lu H."/>
        </authorList>
    </citation>
    <scope>NUCLEOTIDE SEQUENCE [LARGE SCALE GENOMIC DNA]</scope>
    <source>
        <strain evidence="2 3">FT135W</strain>
    </source>
</reference>
<accession>A0A6L8K181</accession>
<dbReference type="RefSeq" id="WP_161004782.1">
    <property type="nucleotide sequence ID" value="NZ_WWCN01000001.1"/>
</dbReference>
<protein>
    <recommendedName>
        <fullName evidence="4">SH3 domain-containing protein</fullName>
    </recommendedName>
</protein>
<dbReference type="AlphaFoldDB" id="A0A6L8K181"/>
<dbReference type="Proteomes" id="UP000479335">
    <property type="component" value="Unassembled WGS sequence"/>
</dbReference>
<evidence type="ECO:0000313" key="2">
    <source>
        <dbReference type="EMBL" id="MYM21226.1"/>
    </source>
</evidence>
<organism evidence="2 3">
    <name type="scientific">Duganella flavida</name>
    <dbReference type="NCBI Taxonomy" id="2692175"/>
    <lineage>
        <taxon>Bacteria</taxon>
        <taxon>Pseudomonadati</taxon>
        <taxon>Pseudomonadota</taxon>
        <taxon>Betaproteobacteria</taxon>
        <taxon>Burkholderiales</taxon>
        <taxon>Oxalobacteraceae</taxon>
        <taxon>Telluria group</taxon>
        <taxon>Duganella</taxon>
    </lineage>
</organism>
<sequence length="120" mass="12498">MGILKKPALLAAALFALALPAAHATEQITAIKGKQVELFDAPDDGKPGRKVEASGLPWTIKEEKNSFFKVAVGGKDVWVDAMQVNVARNAQSECPPKALATSKTADIVAGVPGVSASQCK</sequence>